<evidence type="ECO:0000313" key="3">
    <source>
        <dbReference type="Proteomes" id="UP000807769"/>
    </source>
</evidence>
<dbReference type="GeneID" id="64632440"/>
<comment type="caution">
    <text evidence="2">The sequence shown here is derived from an EMBL/GenBank/DDBJ whole genome shotgun (WGS) entry which is preliminary data.</text>
</comment>
<protein>
    <recommendedName>
        <fullName evidence="1">CxC2-like cysteine cluster KDZ transposase-associated domain-containing protein</fullName>
    </recommendedName>
</protein>
<reference evidence="2" key="1">
    <citation type="journal article" date="2020" name="New Phytol.">
        <title>Comparative genomics reveals dynamic genome evolution in host specialist ectomycorrhizal fungi.</title>
        <authorList>
            <person name="Lofgren L.A."/>
            <person name="Nguyen N.H."/>
            <person name="Vilgalys R."/>
            <person name="Ruytinx J."/>
            <person name="Liao H.L."/>
            <person name="Branco S."/>
            <person name="Kuo A."/>
            <person name="LaButti K."/>
            <person name="Lipzen A."/>
            <person name="Andreopoulos W."/>
            <person name="Pangilinan J."/>
            <person name="Riley R."/>
            <person name="Hundley H."/>
            <person name="Na H."/>
            <person name="Barry K."/>
            <person name="Grigoriev I.V."/>
            <person name="Stajich J.E."/>
            <person name="Kennedy P.G."/>
        </authorList>
    </citation>
    <scope>NUCLEOTIDE SEQUENCE</scope>
    <source>
        <strain evidence="2">MN1</strain>
    </source>
</reference>
<dbReference type="EMBL" id="JABBWG010000021">
    <property type="protein sequence ID" value="KAG1814383.1"/>
    <property type="molecule type" value="Genomic_DNA"/>
</dbReference>
<sequence>MVVDTSGLHSLMIRFCWCPRALSTNMQLFDIGLFPASFTLLKTAFTFVVLDNFLLDNLECRTSAMNYYSKLRRVTSSIFPHLVPELMRVSRQWWQLKQLKWHGFSHEKPKPKAGELALFCPACPQPSINVNLADRNAANPAWLYSRSLVMDSNFKAEHLYPANPTDEVTLTNGLGFMHVHRHQDKCYVWYASNFITGAARIDGKIMETLWAPLNIILPSARGMSTPH</sequence>
<dbReference type="InterPro" id="IPR041457">
    <property type="entry name" value="CxC2_KDZ-assoc"/>
</dbReference>
<proteinExistence type="predicted"/>
<organism evidence="2 3">
    <name type="scientific">Suillus subaureus</name>
    <dbReference type="NCBI Taxonomy" id="48587"/>
    <lineage>
        <taxon>Eukaryota</taxon>
        <taxon>Fungi</taxon>
        <taxon>Dikarya</taxon>
        <taxon>Basidiomycota</taxon>
        <taxon>Agaricomycotina</taxon>
        <taxon>Agaricomycetes</taxon>
        <taxon>Agaricomycetidae</taxon>
        <taxon>Boletales</taxon>
        <taxon>Suillineae</taxon>
        <taxon>Suillaceae</taxon>
        <taxon>Suillus</taxon>
    </lineage>
</organism>
<dbReference type="AlphaFoldDB" id="A0A9P7JCJ7"/>
<dbReference type="OrthoDB" id="3257613at2759"/>
<dbReference type="RefSeq" id="XP_041191844.1">
    <property type="nucleotide sequence ID" value="XM_041338424.1"/>
</dbReference>
<dbReference type="Pfam" id="PF18803">
    <property type="entry name" value="CxC2"/>
    <property type="match status" value="1"/>
</dbReference>
<keyword evidence="3" id="KW-1185">Reference proteome</keyword>
<name>A0A9P7JCJ7_9AGAM</name>
<accession>A0A9P7JCJ7</accession>
<evidence type="ECO:0000313" key="2">
    <source>
        <dbReference type="EMBL" id="KAG1814383.1"/>
    </source>
</evidence>
<gene>
    <name evidence="2" type="ORF">BJ212DRAFT_1447626</name>
</gene>
<evidence type="ECO:0000259" key="1">
    <source>
        <dbReference type="Pfam" id="PF18803"/>
    </source>
</evidence>
<feature type="domain" description="CxC2-like cysteine cluster KDZ transposase-associated" evidence="1">
    <location>
        <begin position="1"/>
        <end position="76"/>
    </location>
</feature>
<dbReference type="InterPro" id="IPR040521">
    <property type="entry name" value="KDZ"/>
</dbReference>
<dbReference type="Proteomes" id="UP000807769">
    <property type="component" value="Unassembled WGS sequence"/>
</dbReference>
<dbReference type="Pfam" id="PF18758">
    <property type="entry name" value="KDZ"/>
    <property type="match status" value="1"/>
</dbReference>